<sequence length="345" mass="37633">MSNKENMPPLLTISNVSVTLNKRKGIESSTLVKEINLQLKAGEMVGLAGESGSGKSMTAAAVLGLLPPNIGISEGSILFSGNEMTAMHEKDKRKIRGKEIAYIFQNYQGSFTPFIKIGKQLVEAIVSHRKIGKENAKEEALLWLERVKLPAKRAFRSYPHQLSGGQLQRAALAASLMMKPSLIIADEPTTALDVLTGENVLHLLAELQKELNCAVLLISHNLNHLLKRTDRIVIMYGGRIVEHGPTERIACEPAHPYTKLLLSTRPKLSGSIPKRLPFIGGEPGLAAESGCPFALRCPEVMPECSSFPAFQEAGEHHRSACHACSLKGEDANADSQQYHEVLPYS</sequence>
<evidence type="ECO:0000256" key="5">
    <source>
        <dbReference type="ARBA" id="ARBA00022519"/>
    </source>
</evidence>
<dbReference type="Pfam" id="PF08352">
    <property type="entry name" value="oligo_HPY"/>
    <property type="match status" value="1"/>
</dbReference>
<evidence type="ECO:0000259" key="10">
    <source>
        <dbReference type="PROSITE" id="PS50893"/>
    </source>
</evidence>
<name>A0A6I2MAR4_9BACI</name>
<dbReference type="GO" id="GO:0016887">
    <property type="term" value="F:ATP hydrolysis activity"/>
    <property type="evidence" value="ECO:0007669"/>
    <property type="project" value="InterPro"/>
</dbReference>
<feature type="domain" description="ABC transporter" evidence="10">
    <location>
        <begin position="11"/>
        <end position="262"/>
    </location>
</feature>
<dbReference type="GO" id="GO:0005886">
    <property type="term" value="C:plasma membrane"/>
    <property type="evidence" value="ECO:0007669"/>
    <property type="project" value="UniProtKB-SubCell"/>
</dbReference>
<dbReference type="SUPFAM" id="SSF52540">
    <property type="entry name" value="P-loop containing nucleoside triphosphate hydrolases"/>
    <property type="match status" value="1"/>
</dbReference>
<dbReference type="PANTHER" id="PTHR43297:SF14">
    <property type="entry name" value="ATPASE AAA-TYPE CORE DOMAIN-CONTAINING PROTEIN"/>
    <property type="match status" value="1"/>
</dbReference>
<protein>
    <submittedName>
        <fullName evidence="11">ATP-binding cassette domain-containing protein</fullName>
    </submittedName>
</protein>
<keyword evidence="9" id="KW-0472">Membrane</keyword>
<reference evidence="11 12" key="1">
    <citation type="submission" date="2019-11" db="EMBL/GenBank/DDBJ databases">
        <title>Bacillus idriensis genome.</title>
        <authorList>
            <person name="Konopka E.N."/>
            <person name="Newman J.D."/>
        </authorList>
    </citation>
    <scope>NUCLEOTIDE SEQUENCE [LARGE SCALE GENOMIC DNA]</scope>
    <source>
        <strain evidence="11 12">DSM 19097</strain>
    </source>
</reference>
<accession>A0A6I2MAR4</accession>
<dbReference type="InterPro" id="IPR013563">
    <property type="entry name" value="Oligopep_ABC_C"/>
</dbReference>
<proteinExistence type="inferred from homology"/>
<dbReference type="RefSeq" id="WP_154319052.1">
    <property type="nucleotide sequence ID" value="NZ_CAJGAA010000003.1"/>
</dbReference>
<dbReference type="CDD" id="cd03257">
    <property type="entry name" value="ABC_NikE_OppD_transporters"/>
    <property type="match status" value="1"/>
</dbReference>
<evidence type="ECO:0000256" key="4">
    <source>
        <dbReference type="ARBA" id="ARBA00022475"/>
    </source>
</evidence>
<evidence type="ECO:0000313" key="12">
    <source>
        <dbReference type="Proteomes" id="UP000441585"/>
    </source>
</evidence>
<dbReference type="PROSITE" id="PS50893">
    <property type="entry name" value="ABC_TRANSPORTER_2"/>
    <property type="match status" value="1"/>
</dbReference>
<evidence type="ECO:0000256" key="7">
    <source>
        <dbReference type="ARBA" id="ARBA00022840"/>
    </source>
</evidence>
<keyword evidence="4" id="KW-1003">Cell membrane</keyword>
<dbReference type="InterPro" id="IPR017871">
    <property type="entry name" value="ABC_transporter-like_CS"/>
</dbReference>
<comment type="subcellular location">
    <subcellularLocation>
        <location evidence="1">Cell membrane</location>
        <topology evidence="1">Peripheral membrane protein</topology>
    </subcellularLocation>
</comment>
<dbReference type="AlphaFoldDB" id="A0A6I2MAR4"/>
<dbReference type="InterPro" id="IPR003439">
    <property type="entry name" value="ABC_transporter-like_ATP-bd"/>
</dbReference>
<evidence type="ECO:0000256" key="3">
    <source>
        <dbReference type="ARBA" id="ARBA00022448"/>
    </source>
</evidence>
<dbReference type="Proteomes" id="UP000441585">
    <property type="component" value="Unassembled WGS sequence"/>
</dbReference>
<dbReference type="Gene3D" id="3.40.50.300">
    <property type="entry name" value="P-loop containing nucleotide triphosphate hydrolases"/>
    <property type="match status" value="1"/>
</dbReference>
<comment type="caution">
    <text evidence="11">The sequence shown here is derived from an EMBL/GenBank/DDBJ whole genome shotgun (WGS) entry which is preliminary data.</text>
</comment>
<dbReference type="InterPro" id="IPR050388">
    <property type="entry name" value="ABC_Ni/Peptide_Import"/>
</dbReference>
<keyword evidence="3" id="KW-0813">Transport</keyword>
<dbReference type="NCBIfam" id="TIGR01727">
    <property type="entry name" value="oligo_HPY"/>
    <property type="match status" value="1"/>
</dbReference>
<dbReference type="InterPro" id="IPR027417">
    <property type="entry name" value="P-loop_NTPase"/>
</dbReference>
<dbReference type="PANTHER" id="PTHR43297">
    <property type="entry name" value="OLIGOPEPTIDE TRANSPORT ATP-BINDING PROTEIN APPD"/>
    <property type="match status" value="1"/>
</dbReference>
<dbReference type="GO" id="GO:0005524">
    <property type="term" value="F:ATP binding"/>
    <property type="evidence" value="ECO:0007669"/>
    <property type="project" value="UniProtKB-KW"/>
</dbReference>
<dbReference type="PROSITE" id="PS00211">
    <property type="entry name" value="ABC_TRANSPORTER_1"/>
    <property type="match status" value="1"/>
</dbReference>
<keyword evidence="5" id="KW-0997">Cell inner membrane</keyword>
<evidence type="ECO:0000256" key="9">
    <source>
        <dbReference type="ARBA" id="ARBA00023136"/>
    </source>
</evidence>
<keyword evidence="12" id="KW-1185">Reference proteome</keyword>
<gene>
    <name evidence="11" type="ORF">GJU41_14845</name>
</gene>
<dbReference type="InterPro" id="IPR003593">
    <property type="entry name" value="AAA+_ATPase"/>
</dbReference>
<evidence type="ECO:0000256" key="2">
    <source>
        <dbReference type="ARBA" id="ARBA00005417"/>
    </source>
</evidence>
<keyword evidence="8" id="KW-1278">Translocase</keyword>
<keyword evidence="6" id="KW-0547">Nucleotide-binding</keyword>
<evidence type="ECO:0000256" key="1">
    <source>
        <dbReference type="ARBA" id="ARBA00004202"/>
    </source>
</evidence>
<dbReference type="GO" id="GO:0015833">
    <property type="term" value="P:peptide transport"/>
    <property type="evidence" value="ECO:0007669"/>
    <property type="project" value="InterPro"/>
</dbReference>
<dbReference type="SMART" id="SM00382">
    <property type="entry name" value="AAA"/>
    <property type="match status" value="1"/>
</dbReference>
<dbReference type="Pfam" id="PF00005">
    <property type="entry name" value="ABC_tran"/>
    <property type="match status" value="1"/>
</dbReference>
<evidence type="ECO:0000313" key="11">
    <source>
        <dbReference type="EMBL" id="MRX55238.1"/>
    </source>
</evidence>
<dbReference type="EMBL" id="WKKF01000004">
    <property type="protein sequence ID" value="MRX55238.1"/>
    <property type="molecule type" value="Genomic_DNA"/>
</dbReference>
<organism evidence="11 12">
    <name type="scientific">Metabacillus idriensis</name>
    <dbReference type="NCBI Taxonomy" id="324768"/>
    <lineage>
        <taxon>Bacteria</taxon>
        <taxon>Bacillati</taxon>
        <taxon>Bacillota</taxon>
        <taxon>Bacilli</taxon>
        <taxon>Bacillales</taxon>
        <taxon>Bacillaceae</taxon>
        <taxon>Metabacillus</taxon>
    </lineage>
</organism>
<keyword evidence="7 11" id="KW-0067">ATP-binding</keyword>
<evidence type="ECO:0000256" key="6">
    <source>
        <dbReference type="ARBA" id="ARBA00022741"/>
    </source>
</evidence>
<evidence type="ECO:0000256" key="8">
    <source>
        <dbReference type="ARBA" id="ARBA00022967"/>
    </source>
</evidence>
<comment type="similarity">
    <text evidence="2">Belongs to the ABC transporter superfamily.</text>
</comment>